<keyword evidence="2" id="KW-1185">Reference proteome</keyword>
<sequence>MPIPSNNNQYCAYNSGGRCSTAREPSLPQAYKMNEPARIPRRIGPDGFPVFRTEQPQPYTPKYVQFADAATGSNASDPNRTQTGFPPRSLPADVSNYYHSGPMVYGQGFGPTGGNIPPTVCPPVTSKDLTRMKDSGVKPWSAHPPDPAMMKERMRKYRNDHKISGFAGFFPGTHNMLGGSIYRIVTLEQEAEQKPFGGRV</sequence>
<dbReference type="EMBL" id="MTYJ01000154">
    <property type="protein sequence ID" value="OQV12068.1"/>
    <property type="molecule type" value="Genomic_DNA"/>
</dbReference>
<protein>
    <submittedName>
        <fullName evidence="1">Uncharacterized protein</fullName>
    </submittedName>
</protein>
<dbReference type="OrthoDB" id="10494452at2759"/>
<dbReference type="Proteomes" id="UP000192578">
    <property type="component" value="Unassembled WGS sequence"/>
</dbReference>
<name>A0A1W0WA76_HYPEX</name>
<organism evidence="1 2">
    <name type="scientific">Hypsibius exemplaris</name>
    <name type="common">Freshwater tardigrade</name>
    <dbReference type="NCBI Taxonomy" id="2072580"/>
    <lineage>
        <taxon>Eukaryota</taxon>
        <taxon>Metazoa</taxon>
        <taxon>Ecdysozoa</taxon>
        <taxon>Tardigrada</taxon>
        <taxon>Eutardigrada</taxon>
        <taxon>Parachela</taxon>
        <taxon>Hypsibioidea</taxon>
        <taxon>Hypsibiidae</taxon>
        <taxon>Hypsibius</taxon>
    </lineage>
</organism>
<gene>
    <name evidence="1" type="ORF">BV898_13628</name>
</gene>
<evidence type="ECO:0000313" key="1">
    <source>
        <dbReference type="EMBL" id="OQV12068.1"/>
    </source>
</evidence>
<reference evidence="2" key="1">
    <citation type="submission" date="2017-01" db="EMBL/GenBank/DDBJ databases">
        <title>Comparative genomics of anhydrobiosis in the tardigrade Hypsibius dujardini.</title>
        <authorList>
            <person name="Yoshida Y."/>
            <person name="Koutsovoulos G."/>
            <person name="Laetsch D."/>
            <person name="Stevens L."/>
            <person name="Kumar S."/>
            <person name="Horikawa D."/>
            <person name="Ishino K."/>
            <person name="Komine S."/>
            <person name="Tomita M."/>
            <person name="Blaxter M."/>
            <person name="Arakawa K."/>
        </authorList>
    </citation>
    <scope>NUCLEOTIDE SEQUENCE [LARGE SCALE GENOMIC DNA]</scope>
    <source>
        <strain evidence="2">Z151</strain>
    </source>
</reference>
<accession>A0A1W0WA76</accession>
<evidence type="ECO:0000313" key="2">
    <source>
        <dbReference type="Proteomes" id="UP000192578"/>
    </source>
</evidence>
<proteinExistence type="predicted"/>
<comment type="caution">
    <text evidence="1">The sequence shown here is derived from an EMBL/GenBank/DDBJ whole genome shotgun (WGS) entry which is preliminary data.</text>
</comment>
<dbReference type="AlphaFoldDB" id="A0A1W0WA76"/>